<gene>
    <name evidence="1" type="ORF">FVR03_18170</name>
</gene>
<sequence>MKKLLLRILLFLFTLPVTYLLVIAFLTFTNLHNLFNVRLNPAGTGSTMIRVQEAAQTGAVDFLFIGSSHAYRGFDPRVFAGAGYSSFNLGTTAQSPINSYYLLQEHLPHLRPKYLVMEVYWEVLQETGAEASIDLLSNAPLNRTMAEMAVAAKDVSIFNTLVASAIRRWQTPLRQITPTHNEAEETYVAGGFVSTNYTKQQTNLNKLKPTEAKLNSEQLAYLEQIIQLARQHDAIPIFVIAPVTKELKATVQNYSSFKEELLSLLKNHHAPLLDFNNGEYDLNLSSKTDFYDHHHLTQTGVTKFNSFFIKTLQTEELLIY</sequence>
<evidence type="ECO:0008006" key="3">
    <source>
        <dbReference type="Google" id="ProtNLM"/>
    </source>
</evidence>
<dbReference type="OrthoDB" id="9761723at2"/>
<name>A0A5C8JA49_9BACT</name>
<dbReference type="Proteomes" id="UP000321926">
    <property type="component" value="Unassembled WGS sequence"/>
</dbReference>
<protein>
    <recommendedName>
        <fullName evidence="3">DUF1574 domain-containing protein</fullName>
    </recommendedName>
</protein>
<dbReference type="AlphaFoldDB" id="A0A5C8JA49"/>
<dbReference type="SUPFAM" id="SSF52266">
    <property type="entry name" value="SGNH hydrolase"/>
    <property type="match status" value="1"/>
</dbReference>
<reference evidence="1 2" key="1">
    <citation type="submission" date="2019-08" db="EMBL/GenBank/DDBJ databases">
        <authorList>
            <person name="Shi S."/>
        </authorList>
    </citation>
    <scope>NUCLEOTIDE SEQUENCE [LARGE SCALE GENOMIC DNA]</scope>
    <source>
        <strain evidence="1 2">GY10130</strain>
    </source>
</reference>
<comment type="caution">
    <text evidence="1">The sequence shown here is derived from an EMBL/GenBank/DDBJ whole genome shotgun (WGS) entry which is preliminary data.</text>
</comment>
<keyword evidence="2" id="KW-1185">Reference proteome</keyword>
<evidence type="ECO:0000313" key="2">
    <source>
        <dbReference type="Proteomes" id="UP000321926"/>
    </source>
</evidence>
<dbReference type="Gene3D" id="3.40.50.1110">
    <property type="entry name" value="SGNH hydrolase"/>
    <property type="match status" value="1"/>
</dbReference>
<dbReference type="GO" id="GO:0016788">
    <property type="term" value="F:hydrolase activity, acting on ester bonds"/>
    <property type="evidence" value="ECO:0007669"/>
    <property type="project" value="UniProtKB-ARBA"/>
</dbReference>
<dbReference type="InterPro" id="IPR036514">
    <property type="entry name" value="SGNH_hydro_sf"/>
</dbReference>
<dbReference type="RefSeq" id="WP_147923191.1">
    <property type="nucleotide sequence ID" value="NZ_VRTY01000083.1"/>
</dbReference>
<accession>A0A5C8JA49</accession>
<proteinExistence type="predicted"/>
<evidence type="ECO:0000313" key="1">
    <source>
        <dbReference type="EMBL" id="TXK33886.1"/>
    </source>
</evidence>
<organism evidence="1 2">
    <name type="scientific">Pontibacter qinzhouensis</name>
    <dbReference type="NCBI Taxonomy" id="2603253"/>
    <lineage>
        <taxon>Bacteria</taxon>
        <taxon>Pseudomonadati</taxon>
        <taxon>Bacteroidota</taxon>
        <taxon>Cytophagia</taxon>
        <taxon>Cytophagales</taxon>
        <taxon>Hymenobacteraceae</taxon>
        <taxon>Pontibacter</taxon>
    </lineage>
</organism>
<dbReference type="EMBL" id="VRTY01000083">
    <property type="protein sequence ID" value="TXK33886.1"/>
    <property type="molecule type" value="Genomic_DNA"/>
</dbReference>